<gene>
    <name evidence="2" type="ORF">M441DRAFT_27975</name>
</gene>
<accession>A0A2T3Z5N3</accession>
<keyword evidence="3" id="KW-1185">Reference proteome</keyword>
<proteinExistence type="predicted"/>
<name>A0A2T3Z5N3_TRIA4</name>
<dbReference type="Proteomes" id="UP000240493">
    <property type="component" value="Unassembled WGS sequence"/>
</dbReference>
<dbReference type="OrthoDB" id="4898205at2759"/>
<feature type="region of interest" description="Disordered" evidence="1">
    <location>
        <begin position="1"/>
        <end position="32"/>
    </location>
</feature>
<evidence type="ECO:0000313" key="3">
    <source>
        <dbReference type="Proteomes" id="UP000240493"/>
    </source>
</evidence>
<protein>
    <submittedName>
        <fullName evidence="2">Uncharacterized protein</fullName>
    </submittedName>
</protein>
<reference evidence="2 3" key="1">
    <citation type="submission" date="2016-07" db="EMBL/GenBank/DDBJ databases">
        <title>Multiple horizontal gene transfer events from other fungi enriched the ability of initially mycotrophic Trichoderma (Ascomycota) to feed on dead plant biomass.</title>
        <authorList>
            <consortium name="DOE Joint Genome Institute"/>
            <person name="Aerts A."/>
            <person name="Atanasova L."/>
            <person name="Chenthamara K."/>
            <person name="Zhang J."/>
            <person name="Grujic M."/>
            <person name="Henrissat B."/>
            <person name="Kuo A."/>
            <person name="Salamov A."/>
            <person name="Lipzen A."/>
            <person name="Labutti K."/>
            <person name="Barry K."/>
            <person name="Miao Y."/>
            <person name="Rahimi M.J."/>
            <person name="Shen Q."/>
            <person name="Grigoriev I.V."/>
            <person name="Kubicek C.P."/>
            <person name="Druzhinina I.S."/>
        </authorList>
    </citation>
    <scope>NUCLEOTIDE SEQUENCE [LARGE SCALE GENOMIC DNA]</scope>
    <source>
        <strain evidence="2 3">CBS 433.97</strain>
    </source>
</reference>
<evidence type="ECO:0000256" key="1">
    <source>
        <dbReference type="SAM" id="MobiDB-lite"/>
    </source>
</evidence>
<evidence type="ECO:0000313" key="2">
    <source>
        <dbReference type="EMBL" id="PTB40104.1"/>
    </source>
</evidence>
<sequence length="94" mass="10318">MSSHNAVYYGKSKDKPGFGGKNSALRKVPNHPTYNIDRFIGRSGQIVSHQQRQSPGSGRAEVETRAIAARQARATAILHAFDTQFSHSSKPPEQ</sequence>
<dbReference type="AlphaFoldDB" id="A0A2T3Z5N3"/>
<dbReference type="EMBL" id="KZ679263">
    <property type="protein sequence ID" value="PTB40104.1"/>
    <property type="molecule type" value="Genomic_DNA"/>
</dbReference>
<organism evidence="2 3">
    <name type="scientific">Trichoderma asperellum (strain ATCC 204424 / CBS 433.97 / NBRC 101777)</name>
    <dbReference type="NCBI Taxonomy" id="1042311"/>
    <lineage>
        <taxon>Eukaryota</taxon>
        <taxon>Fungi</taxon>
        <taxon>Dikarya</taxon>
        <taxon>Ascomycota</taxon>
        <taxon>Pezizomycotina</taxon>
        <taxon>Sordariomycetes</taxon>
        <taxon>Hypocreomycetidae</taxon>
        <taxon>Hypocreales</taxon>
        <taxon>Hypocreaceae</taxon>
        <taxon>Trichoderma</taxon>
    </lineage>
</organism>